<dbReference type="InParanoid" id="F4RUF5"/>
<sequence length="366" mass="38762">MCPVAASAGRGGLGETVTFGSLEVPHKDFTTLVQMLVSLISILEGGPELRGSQGSYVTPRLRPPCQTPCCPGWLSTRSTALAQCLCASGDSNTAPTYTPQNAGGMNVAPHTDGHFPLGHTEVQSTASVNFPAGAVWAPAGRTRPLWCSGTQQSGPYLRPPSLGSGWHKSGTRGGSVRAVRCRCFVIFPSGFFFRGGQVFMSPFGGFRQQTRFTWSFSHKLTEGVPEALCLLAACLGAHTASSSSNPGSNPGPQLPSNRDAAITPKGNVSPAKRRRDTFELPLTQKQMCLSQESQLEEVDELEEISVGSSETRPQANPGGKAKNPSTCPAVKKAGVKFSTNPPGSHLLNPPTKGDEFNRWNPLPPTC</sequence>
<proteinExistence type="predicted"/>
<evidence type="ECO:0000313" key="3">
    <source>
        <dbReference type="Proteomes" id="UP000001072"/>
    </source>
</evidence>
<dbReference type="HOGENOM" id="CLU_756670_0_0_1"/>
<protein>
    <submittedName>
        <fullName evidence="2">Uncharacterized protein</fullName>
    </submittedName>
</protein>
<dbReference type="Proteomes" id="UP000001072">
    <property type="component" value="Unassembled WGS sequence"/>
</dbReference>
<accession>F4RUF5</accession>
<feature type="compositionally biased region" description="Acidic residues" evidence="1">
    <location>
        <begin position="294"/>
        <end position="303"/>
    </location>
</feature>
<keyword evidence="3" id="KW-1185">Reference proteome</keyword>
<organism evidence="3">
    <name type="scientific">Melampsora larici-populina (strain 98AG31 / pathotype 3-4-7)</name>
    <name type="common">Poplar leaf rust fungus</name>
    <dbReference type="NCBI Taxonomy" id="747676"/>
    <lineage>
        <taxon>Eukaryota</taxon>
        <taxon>Fungi</taxon>
        <taxon>Dikarya</taxon>
        <taxon>Basidiomycota</taxon>
        <taxon>Pucciniomycotina</taxon>
        <taxon>Pucciniomycetes</taxon>
        <taxon>Pucciniales</taxon>
        <taxon>Melampsoraceae</taxon>
        <taxon>Melampsora</taxon>
    </lineage>
</organism>
<evidence type="ECO:0000313" key="2">
    <source>
        <dbReference type="EMBL" id="EGG03926.1"/>
    </source>
</evidence>
<dbReference type="KEGG" id="mlr:MELLADRAFT_89736"/>
<gene>
    <name evidence="2" type="ORF">MELLADRAFT_89736</name>
</gene>
<dbReference type="GeneID" id="18935304"/>
<name>F4RUF5_MELLP</name>
<reference evidence="3" key="1">
    <citation type="journal article" date="2011" name="Proc. Natl. Acad. Sci. U.S.A.">
        <title>Obligate biotrophy features unraveled by the genomic analysis of rust fungi.</title>
        <authorList>
            <person name="Duplessis S."/>
            <person name="Cuomo C.A."/>
            <person name="Lin Y.-C."/>
            <person name="Aerts A."/>
            <person name="Tisserant E."/>
            <person name="Veneault-Fourrey C."/>
            <person name="Joly D.L."/>
            <person name="Hacquard S."/>
            <person name="Amselem J."/>
            <person name="Cantarel B.L."/>
            <person name="Chiu R."/>
            <person name="Coutinho P.M."/>
            <person name="Feau N."/>
            <person name="Field M."/>
            <person name="Frey P."/>
            <person name="Gelhaye E."/>
            <person name="Goldberg J."/>
            <person name="Grabherr M.G."/>
            <person name="Kodira C.D."/>
            <person name="Kohler A."/>
            <person name="Kuees U."/>
            <person name="Lindquist E.A."/>
            <person name="Lucas S.M."/>
            <person name="Mago R."/>
            <person name="Mauceli E."/>
            <person name="Morin E."/>
            <person name="Murat C."/>
            <person name="Pangilinan J.L."/>
            <person name="Park R."/>
            <person name="Pearson M."/>
            <person name="Quesneville H."/>
            <person name="Rouhier N."/>
            <person name="Sakthikumar S."/>
            <person name="Salamov A.A."/>
            <person name="Schmutz J."/>
            <person name="Selles B."/>
            <person name="Shapiro H."/>
            <person name="Tanguay P."/>
            <person name="Tuskan G.A."/>
            <person name="Henrissat B."/>
            <person name="Van de Peer Y."/>
            <person name="Rouze P."/>
            <person name="Ellis J.G."/>
            <person name="Dodds P.N."/>
            <person name="Schein J.E."/>
            <person name="Zhong S."/>
            <person name="Hamelin R.C."/>
            <person name="Grigoriev I.V."/>
            <person name="Szabo L.J."/>
            <person name="Martin F."/>
        </authorList>
    </citation>
    <scope>NUCLEOTIDE SEQUENCE [LARGE SCALE GENOMIC DNA]</scope>
    <source>
        <strain evidence="3">98AG31 / pathotype 3-4-7</strain>
    </source>
</reference>
<dbReference type="VEuPathDB" id="FungiDB:MELLADRAFT_89736"/>
<feature type="compositionally biased region" description="Low complexity" evidence="1">
    <location>
        <begin position="241"/>
        <end position="257"/>
    </location>
</feature>
<dbReference type="AlphaFoldDB" id="F4RUF5"/>
<feature type="region of interest" description="Disordered" evidence="1">
    <location>
        <begin position="241"/>
        <end position="366"/>
    </location>
</feature>
<dbReference type="EMBL" id="GL883121">
    <property type="protein sequence ID" value="EGG03926.1"/>
    <property type="molecule type" value="Genomic_DNA"/>
</dbReference>
<dbReference type="RefSeq" id="XP_007412719.1">
    <property type="nucleotide sequence ID" value="XM_007412657.1"/>
</dbReference>
<evidence type="ECO:0000256" key="1">
    <source>
        <dbReference type="SAM" id="MobiDB-lite"/>
    </source>
</evidence>